<evidence type="ECO:0000313" key="3">
    <source>
        <dbReference type="Proteomes" id="UP001304671"/>
    </source>
</evidence>
<keyword evidence="3" id="KW-1185">Reference proteome</keyword>
<keyword evidence="1" id="KW-0812">Transmembrane</keyword>
<comment type="caution">
    <text evidence="2">The sequence shown here is derived from an EMBL/GenBank/DDBJ whole genome shotgun (WGS) entry which is preliminary data.</text>
</comment>
<keyword evidence="1" id="KW-1133">Transmembrane helix</keyword>
<dbReference type="Pfam" id="PF07332">
    <property type="entry name" value="Phage_holin_3_6"/>
    <property type="match status" value="1"/>
</dbReference>
<keyword evidence="1" id="KW-0472">Membrane</keyword>
<proteinExistence type="predicted"/>
<evidence type="ECO:0000313" key="2">
    <source>
        <dbReference type="EMBL" id="MEA5260251.1"/>
    </source>
</evidence>
<name>A0ABU5QT16_9BACT</name>
<gene>
    <name evidence="2" type="ORF">VB264_20805</name>
</gene>
<dbReference type="InterPro" id="IPR009937">
    <property type="entry name" value="Phage_holin_3_6"/>
</dbReference>
<reference evidence="2 3" key="1">
    <citation type="submission" date="2023-12" db="EMBL/GenBank/DDBJ databases">
        <title>Novel species of the genus Arcicella isolated from rivers.</title>
        <authorList>
            <person name="Lu H."/>
        </authorList>
    </citation>
    <scope>NUCLEOTIDE SEQUENCE [LARGE SCALE GENOMIC DNA]</scope>
    <source>
        <strain evidence="2 3">LMG 21963</strain>
    </source>
</reference>
<feature type="transmembrane region" description="Helical" evidence="1">
    <location>
        <begin position="44"/>
        <end position="70"/>
    </location>
</feature>
<feature type="transmembrane region" description="Helical" evidence="1">
    <location>
        <begin position="76"/>
        <end position="97"/>
    </location>
</feature>
<dbReference type="RefSeq" id="WP_323252594.1">
    <property type="nucleotide sequence ID" value="NZ_JAYFUL010000049.1"/>
</dbReference>
<dbReference type="Proteomes" id="UP001304671">
    <property type="component" value="Unassembled WGS sequence"/>
</dbReference>
<accession>A0ABU5QT16</accession>
<evidence type="ECO:0000256" key="1">
    <source>
        <dbReference type="SAM" id="Phobius"/>
    </source>
</evidence>
<dbReference type="EMBL" id="JAYFUL010000049">
    <property type="protein sequence ID" value="MEA5260251.1"/>
    <property type="molecule type" value="Genomic_DNA"/>
</dbReference>
<organism evidence="2 3">
    <name type="scientific">Arcicella aquatica</name>
    <dbReference type="NCBI Taxonomy" id="217141"/>
    <lineage>
        <taxon>Bacteria</taxon>
        <taxon>Pseudomonadati</taxon>
        <taxon>Bacteroidota</taxon>
        <taxon>Cytophagia</taxon>
        <taxon>Cytophagales</taxon>
        <taxon>Flectobacillaceae</taxon>
        <taxon>Arcicella</taxon>
    </lineage>
</organism>
<sequence>MTVFEQVKDTSEDVFEHAKEYIEAQWELGVLNASYKAADGITSAATALIFIVIGMIALLFMSVSLAFFIGQHFNSFALGFLYVGMLYVIIAILLWLLKDKYIKVPLINSFLKKFSSGDENTKH</sequence>
<protein>
    <submittedName>
        <fullName evidence="2">Phage holin family protein</fullName>
    </submittedName>
</protein>